<evidence type="ECO:0000259" key="4">
    <source>
        <dbReference type="PROSITE" id="PS50878"/>
    </source>
</evidence>
<dbReference type="Gene3D" id="3.60.10.10">
    <property type="entry name" value="Endonuclease/exonuclease/phosphatase"/>
    <property type="match status" value="1"/>
</dbReference>
<organism evidence="5 6">
    <name type="scientific">Clonostachys solani</name>
    <dbReference type="NCBI Taxonomy" id="160281"/>
    <lineage>
        <taxon>Eukaryota</taxon>
        <taxon>Fungi</taxon>
        <taxon>Dikarya</taxon>
        <taxon>Ascomycota</taxon>
        <taxon>Pezizomycotina</taxon>
        <taxon>Sordariomycetes</taxon>
        <taxon>Hypocreomycetidae</taxon>
        <taxon>Hypocreales</taxon>
        <taxon>Bionectriaceae</taxon>
        <taxon>Clonostachys</taxon>
    </lineage>
</organism>
<name>A0A9P0EQP8_9HYPO</name>
<evidence type="ECO:0000256" key="3">
    <source>
        <dbReference type="SAM" id="MobiDB-lite"/>
    </source>
</evidence>
<dbReference type="PANTHER" id="PTHR33481:SF1">
    <property type="entry name" value="ENDONUCLEASE_EXONUCLEASE_PHOSPHATASE DOMAIN-CONTAINING PROTEIN-RELATED"/>
    <property type="match status" value="1"/>
</dbReference>
<dbReference type="SUPFAM" id="SSF56672">
    <property type="entry name" value="DNA/RNA polymerases"/>
    <property type="match status" value="1"/>
</dbReference>
<evidence type="ECO:0000256" key="1">
    <source>
        <dbReference type="ARBA" id="ARBA00004173"/>
    </source>
</evidence>
<accession>A0A9P0EQP8</accession>
<dbReference type="Proteomes" id="UP000775872">
    <property type="component" value="Unassembled WGS sequence"/>
</dbReference>
<comment type="caution">
    <text evidence="5">The sequence shown here is derived from an EMBL/GenBank/DDBJ whole genome shotgun (WGS) entry which is preliminary data.</text>
</comment>
<dbReference type="EMBL" id="CABFOC020000091">
    <property type="protein sequence ID" value="CAH0058657.1"/>
    <property type="molecule type" value="Genomic_DNA"/>
</dbReference>
<feature type="region of interest" description="Disordered" evidence="3">
    <location>
        <begin position="411"/>
        <end position="444"/>
    </location>
</feature>
<keyword evidence="6" id="KW-1185">Reference proteome</keyword>
<dbReference type="SUPFAM" id="SSF56219">
    <property type="entry name" value="DNase I-like"/>
    <property type="match status" value="1"/>
</dbReference>
<evidence type="ECO:0000313" key="5">
    <source>
        <dbReference type="EMBL" id="CAH0058657.1"/>
    </source>
</evidence>
<reference evidence="6" key="1">
    <citation type="submission" date="2019-06" db="EMBL/GenBank/DDBJ databases">
        <authorList>
            <person name="Broberg M."/>
        </authorList>
    </citation>
    <scope>NUCLEOTIDE SEQUENCE [LARGE SCALE GENOMIC DNA]</scope>
</reference>
<feature type="region of interest" description="Disordered" evidence="3">
    <location>
        <begin position="1092"/>
        <end position="1130"/>
    </location>
</feature>
<dbReference type="GO" id="GO:0005739">
    <property type="term" value="C:mitochondrion"/>
    <property type="evidence" value="ECO:0007669"/>
    <property type="project" value="UniProtKB-SubCell"/>
</dbReference>
<gene>
    <name evidence="5" type="ORF">CSOL1703_00007679</name>
</gene>
<feature type="domain" description="Reverse transcriptase" evidence="4">
    <location>
        <begin position="432"/>
        <end position="685"/>
    </location>
</feature>
<proteinExistence type="predicted"/>
<dbReference type="InterPro" id="IPR036691">
    <property type="entry name" value="Endo/exonu/phosph_ase_sf"/>
</dbReference>
<keyword evidence="2" id="KW-0496">Mitochondrion</keyword>
<dbReference type="AlphaFoldDB" id="A0A9P0EQP8"/>
<feature type="compositionally biased region" description="Basic residues" evidence="3">
    <location>
        <begin position="1100"/>
        <end position="1130"/>
    </location>
</feature>
<dbReference type="InterPro" id="IPR043502">
    <property type="entry name" value="DNA/RNA_pol_sf"/>
</dbReference>
<dbReference type="PROSITE" id="PS50878">
    <property type="entry name" value="RT_POL"/>
    <property type="match status" value="1"/>
</dbReference>
<dbReference type="OrthoDB" id="4842715at2759"/>
<evidence type="ECO:0000256" key="2">
    <source>
        <dbReference type="ARBA" id="ARBA00023128"/>
    </source>
</evidence>
<dbReference type="GO" id="GO:0003824">
    <property type="term" value="F:catalytic activity"/>
    <property type="evidence" value="ECO:0007669"/>
    <property type="project" value="InterPro"/>
</dbReference>
<evidence type="ECO:0000313" key="6">
    <source>
        <dbReference type="Proteomes" id="UP000775872"/>
    </source>
</evidence>
<sequence>MGNGGDVTARLERIPHHSLRIASANLMHCCLRLNALLRHMSEMVECWDVIALQDLPKEFPWKQTPGYDLFYWANRELEESDKPPPSWDSGKKPDTTQVQEDDGTEPKEPVQLGFVGFYVAQYISSLNWAISRPPDGVNRELVATLHLTTEDAIIDIHNIYNHHDRLDLDELFSYTAGSEYMIFVGDFNIEHPGSKKRSAKSLVLGQMMEGAGMECLTPSDKITYSRSLPKKDGLHSSTIDLIFLSEALLDRAPDREGACQVLNVRGFETDHRVTETTINIKPIEAVGVQYLWKLLNQDQFREAMRKALEALGFPTIRTQGQIEKYTVAVLNAISSVVESQAQTRRRSSSRHYQAPLPPELEELMEKEAQLLREYGENESPQTLGAWHNVRQHVGRLQQRVSAEGYRQAMTDKAAKPKNTVHRDYRQSARRNQPRNPPIVPPLEVDGRRFTRPEEQAECFVHSIWTEAHPVQEKQPRRRRRIRRPVRPSLNIVYRGWSFPQLEHLPRFVRRRVVSLLGFDITGAYDRIPCEQLLEALLKKRVPYWIVLFCWSFLSDRTTNLRFPGHESKRYAIHVGIPQGSPLSPILFLFFIAGLLESHDGLLHPYGPDVEFYSFGYADDHYIVAISPDYQTNCDVFRTVTDVIMGWARKNDVTFNPAKYIVMHFRRQRTFDLRSVERVLWRGNAKDRRAHNLHHKTATTPLLLKPVSDALPAMEGVTSEALVTQARILGVIVDDELTWGPHINRLKTKVYTKLGYMKRISGPTWGKTLWQMRQLYLTSIRSVIAYGCGAWFLPPGEDQVKWRLTKNRMAQLERLQYHCLLIVSGAMQRTSRQMLLTELGIPSLEVYLGQQAKIYRMRMIDTPAYDELERIRLRFPLMKVKAARDSHPFYLLFCEARGLRRLVEENEFTKLKAKQKNFSPSRDQLRKAIKRFVSRISGARSKSEWKAYVDAHENGLRTYMDGWVDHPGFQLLRPQWHPNNFKLYKDLRRAESTILLQCRTGCIALRDYLHSKRRITNDEIPDAQCPCATGKHTALHLFLKCPNLDRARQGLAAQLRQYDLSDQLGGLLGKPKEAGILARWAVKHFGIEQFKCVPPPDKKGNTNHKRKHHNAQHNAQHKAEHRRKKLKTHHQ</sequence>
<reference evidence="5 6" key="2">
    <citation type="submission" date="2021-10" db="EMBL/GenBank/DDBJ databases">
        <authorList>
            <person name="Piombo E."/>
        </authorList>
    </citation>
    <scope>NUCLEOTIDE SEQUENCE [LARGE SCALE GENOMIC DNA]</scope>
</reference>
<protein>
    <recommendedName>
        <fullName evidence="4">Reverse transcriptase domain-containing protein</fullName>
    </recommendedName>
</protein>
<dbReference type="PANTHER" id="PTHR33481">
    <property type="entry name" value="REVERSE TRANSCRIPTASE"/>
    <property type="match status" value="1"/>
</dbReference>
<feature type="region of interest" description="Disordered" evidence="3">
    <location>
        <begin position="80"/>
        <end position="106"/>
    </location>
</feature>
<comment type="subcellular location">
    <subcellularLocation>
        <location evidence="1">Mitochondrion</location>
    </subcellularLocation>
</comment>
<dbReference type="InterPro" id="IPR000477">
    <property type="entry name" value="RT_dom"/>
</dbReference>
<dbReference type="Pfam" id="PF00078">
    <property type="entry name" value="RVT_1"/>
    <property type="match status" value="1"/>
</dbReference>